<dbReference type="InterPro" id="IPR014729">
    <property type="entry name" value="Rossmann-like_a/b/a_fold"/>
</dbReference>
<dbReference type="Pfam" id="PF00582">
    <property type="entry name" value="Usp"/>
    <property type="match status" value="1"/>
</dbReference>
<evidence type="ECO:0000259" key="2">
    <source>
        <dbReference type="Pfam" id="PF00582"/>
    </source>
</evidence>
<dbReference type="PANTHER" id="PTHR31964:SF113">
    <property type="entry name" value="USPA DOMAIN-CONTAINING PROTEIN"/>
    <property type="match status" value="1"/>
</dbReference>
<reference evidence="3 4" key="1">
    <citation type="journal article" date="2014" name="Nat. Commun.">
        <title>Physiological and genomic features of highly alkaliphilic hydrogen-utilizing Betaproteobacteria from a continental serpentinizing site.</title>
        <authorList>
            <person name="Suzuki S."/>
            <person name="Kuenen J.G."/>
            <person name="Schipper K."/>
            <person name="van der Velde S."/>
            <person name="Ishii S."/>
            <person name="Wu A."/>
            <person name="Sorokin D.Y."/>
            <person name="Tenney A."/>
            <person name="Meng X.Y."/>
            <person name="Morrill P.L."/>
            <person name="Kamagata Y."/>
            <person name="Muyzer G."/>
            <person name="Nealson K.H."/>
        </authorList>
    </citation>
    <scope>NUCLEOTIDE SEQUENCE [LARGE SCALE GENOMIC DNA]</scope>
    <source>
        <strain evidence="3 4">B1</strain>
    </source>
</reference>
<dbReference type="Gene3D" id="3.40.50.620">
    <property type="entry name" value="HUPs"/>
    <property type="match status" value="1"/>
</dbReference>
<dbReference type="InterPro" id="IPR006015">
    <property type="entry name" value="Universal_stress_UspA"/>
</dbReference>
<organism evidence="3 4">
    <name type="scientific">Serpentinimonas maccroryi</name>
    <dbReference type="NCBI Taxonomy" id="1458426"/>
    <lineage>
        <taxon>Bacteria</taxon>
        <taxon>Pseudomonadati</taxon>
        <taxon>Pseudomonadota</taxon>
        <taxon>Betaproteobacteria</taxon>
        <taxon>Burkholderiales</taxon>
        <taxon>Comamonadaceae</taxon>
        <taxon>Serpentinimonas</taxon>
    </lineage>
</organism>
<dbReference type="EMBL" id="AP014569">
    <property type="protein sequence ID" value="BAO84183.1"/>
    <property type="molecule type" value="Genomic_DNA"/>
</dbReference>
<dbReference type="OrthoDB" id="5512223at2"/>
<feature type="domain" description="UspA" evidence="2">
    <location>
        <begin position="4"/>
        <end position="140"/>
    </location>
</feature>
<protein>
    <submittedName>
        <fullName evidence="3">Universal stress protein UspA and related nucleotide-binding protein</fullName>
    </submittedName>
</protein>
<keyword evidence="4" id="KW-1185">Reference proteome</keyword>
<dbReference type="Proteomes" id="UP000066014">
    <property type="component" value="Chromosome"/>
</dbReference>
<dbReference type="InterPro" id="IPR006016">
    <property type="entry name" value="UspA"/>
</dbReference>
<evidence type="ECO:0000313" key="3">
    <source>
        <dbReference type="EMBL" id="BAO84183.1"/>
    </source>
</evidence>
<dbReference type="PRINTS" id="PR01438">
    <property type="entry name" value="UNVRSLSTRESS"/>
</dbReference>
<dbReference type="CDD" id="cd00293">
    <property type="entry name" value="USP-like"/>
    <property type="match status" value="1"/>
</dbReference>
<proteinExistence type="inferred from homology"/>
<dbReference type="KEGG" id="cbab:SMCB_1955"/>
<dbReference type="STRING" id="1458426.SMCB_1955"/>
<evidence type="ECO:0000313" key="4">
    <source>
        <dbReference type="Proteomes" id="UP000066014"/>
    </source>
</evidence>
<dbReference type="SUPFAM" id="SSF52402">
    <property type="entry name" value="Adenine nucleotide alpha hydrolases-like"/>
    <property type="match status" value="1"/>
</dbReference>
<dbReference type="RefSeq" id="WP_045536655.1">
    <property type="nucleotide sequence ID" value="NZ_AP014569.1"/>
</dbReference>
<gene>
    <name evidence="3" type="ORF">SMCB_1955</name>
</gene>
<name>A0A060NXA8_9BURK</name>
<sequence length="159" mass="16967">MKWLIPVDGSELSFEAVAYAVRMAQAGLACELVLVNVQEPATFYELVTLHDAEAIERLAEAAGQDLLAAAEAQVRAAQLPYSTHVRMGEPVALLLEVLEEEGCDGVIMGSHGRGLLGRTLLGSVSQQMLQHAPVSVTFVKHAAQPESDSEPDSEPDSDS</sequence>
<evidence type="ECO:0000256" key="1">
    <source>
        <dbReference type="ARBA" id="ARBA00008791"/>
    </source>
</evidence>
<dbReference type="PANTHER" id="PTHR31964">
    <property type="entry name" value="ADENINE NUCLEOTIDE ALPHA HYDROLASES-LIKE SUPERFAMILY PROTEIN"/>
    <property type="match status" value="1"/>
</dbReference>
<dbReference type="AlphaFoldDB" id="A0A060NXA8"/>
<dbReference type="HOGENOM" id="CLU_049301_14_0_4"/>
<accession>A0A060NXA8</accession>
<comment type="similarity">
    <text evidence="1">Belongs to the universal stress protein A family.</text>
</comment>